<gene>
    <name evidence="3" type="ORF">GCM10025789_01090</name>
</gene>
<evidence type="ECO:0000313" key="4">
    <source>
        <dbReference type="Proteomes" id="UP001501521"/>
    </source>
</evidence>
<reference evidence="4" key="1">
    <citation type="journal article" date="2019" name="Int. J. Syst. Evol. Microbiol.">
        <title>The Global Catalogue of Microorganisms (GCM) 10K type strain sequencing project: providing services to taxonomists for standard genome sequencing and annotation.</title>
        <authorList>
            <consortium name="The Broad Institute Genomics Platform"/>
            <consortium name="The Broad Institute Genome Sequencing Center for Infectious Disease"/>
            <person name="Wu L."/>
            <person name="Ma J."/>
        </authorList>
    </citation>
    <scope>NUCLEOTIDE SEQUENCE [LARGE SCALE GENOMIC DNA]</scope>
    <source>
        <strain evidence="4">JCM 19125</strain>
    </source>
</reference>
<dbReference type="InterPro" id="IPR045857">
    <property type="entry name" value="O16G_dom_2"/>
</dbReference>
<dbReference type="Gene3D" id="3.90.400.10">
    <property type="entry name" value="Oligo-1,6-glucosidase, Domain 2"/>
    <property type="match status" value="1"/>
</dbReference>
<dbReference type="RefSeq" id="WP_345577399.1">
    <property type="nucleotide sequence ID" value="NZ_BAABLV010000002.1"/>
</dbReference>
<dbReference type="EMBL" id="BAABLV010000002">
    <property type="protein sequence ID" value="GAA4888594.1"/>
    <property type="molecule type" value="Genomic_DNA"/>
</dbReference>
<sequence length="535" mass="59978">MSADDGEWWKSSVVYQVYPRSFADSDGDGIGDLAGLISRLDHLARLGVDVVWLSPVYPSPQVDNGYDISDYQGIDPVFGDLATFDRLVAELHSRGMKLVIDIVVNHTSDQHPWFQESRSAKDNPKRDWYWWREEPTNWRSFFSGPTWTRDEATGEYYLHLFAPAQPDLNWENPDVRRAVAEMMRWWLDRGVDGFRMDVINLVSKDPALPKALDDGDGLGDGSAFYTSGPRIHQYLAELRARVLEGHTGEVLFIGEMPGVTIEHAALFTDPARAEVDLVFQFEHVSLGHQGDKFLAGPLAPGELVDCLERWQRGLADVGWNSSYLGNHDQPRMVSRFGDDSAEHRVASAKALATVLLLQRGTPFIYQGDELGMTNSVWARPDDFRDVESLNYWDANGHRDPVGVLQGLRAMGRDNARTPMQWDSGRHAGFTTGAPWLPANPNHVEINAAAQYGDPGSVFEHYRGLIALRHTSRAISHGTHRQVPQEDPAPYCFVREAGTERVEVWANLSSRPTTVRLESGQRRTLAPWESGFTLGG</sequence>
<name>A0ABP9EXA9_9ACTN</name>
<dbReference type="PANTHER" id="PTHR10357">
    <property type="entry name" value="ALPHA-AMYLASE FAMILY MEMBER"/>
    <property type="match status" value="1"/>
</dbReference>
<keyword evidence="4" id="KW-1185">Reference proteome</keyword>
<comment type="similarity">
    <text evidence="1">Belongs to the glycosyl hydrolase 13 family.</text>
</comment>
<proteinExistence type="inferred from homology"/>
<dbReference type="Proteomes" id="UP001501521">
    <property type="component" value="Unassembled WGS sequence"/>
</dbReference>
<dbReference type="SUPFAM" id="SSF51445">
    <property type="entry name" value="(Trans)glycosidases"/>
    <property type="match status" value="1"/>
</dbReference>
<evidence type="ECO:0000259" key="2">
    <source>
        <dbReference type="SMART" id="SM00642"/>
    </source>
</evidence>
<dbReference type="CDD" id="cd11333">
    <property type="entry name" value="AmyAc_SI_OligoGlu_DGase"/>
    <property type="match status" value="1"/>
</dbReference>
<dbReference type="NCBIfam" id="NF008183">
    <property type="entry name" value="PRK10933.1"/>
    <property type="match status" value="1"/>
</dbReference>
<evidence type="ECO:0000256" key="1">
    <source>
        <dbReference type="ARBA" id="ARBA00008061"/>
    </source>
</evidence>
<dbReference type="InterPro" id="IPR017853">
    <property type="entry name" value="GH"/>
</dbReference>
<feature type="domain" description="Glycosyl hydrolase family 13 catalytic" evidence="2">
    <location>
        <begin position="16"/>
        <end position="416"/>
    </location>
</feature>
<comment type="caution">
    <text evidence="3">The sequence shown here is derived from an EMBL/GenBank/DDBJ whole genome shotgun (WGS) entry which is preliminary data.</text>
</comment>
<dbReference type="Pfam" id="PF00128">
    <property type="entry name" value="Alpha-amylase"/>
    <property type="match status" value="1"/>
</dbReference>
<dbReference type="SMART" id="SM00642">
    <property type="entry name" value="Aamy"/>
    <property type="match status" value="1"/>
</dbReference>
<dbReference type="InterPro" id="IPR006047">
    <property type="entry name" value="GH13_cat_dom"/>
</dbReference>
<organism evidence="3 4">
    <name type="scientific">Tessaracoccus lubricantis</name>
    <dbReference type="NCBI Taxonomy" id="545543"/>
    <lineage>
        <taxon>Bacteria</taxon>
        <taxon>Bacillati</taxon>
        <taxon>Actinomycetota</taxon>
        <taxon>Actinomycetes</taxon>
        <taxon>Propionibacteriales</taxon>
        <taxon>Propionibacteriaceae</taxon>
        <taxon>Tessaracoccus</taxon>
    </lineage>
</organism>
<accession>A0ABP9EXA9</accession>
<dbReference type="Gene3D" id="3.20.20.80">
    <property type="entry name" value="Glycosidases"/>
    <property type="match status" value="1"/>
</dbReference>
<protein>
    <submittedName>
        <fullName evidence="3">Alpha-glucosidase</fullName>
    </submittedName>
</protein>
<dbReference type="PANTHER" id="PTHR10357:SF179">
    <property type="entry name" value="NEUTRAL AND BASIC AMINO ACID TRANSPORT PROTEIN RBAT"/>
    <property type="match status" value="1"/>
</dbReference>
<evidence type="ECO:0000313" key="3">
    <source>
        <dbReference type="EMBL" id="GAA4888594.1"/>
    </source>
</evidence>